<organism evidence="2 3">
    <name type="scientific">Perilla frutescens var. hirtella</name>
    <name type="common">Perilla citriodora</name>
    <name type="synonym">Perilla setoyensis</name>
    <dbReference type="NCBI Taxonomy" id="608512"/>
    <lineage>
        <taxon>Eukaryota</taxon>
        <taxon>Viridiplantae</taxon>
        <taxon>Streptophyta</taxon>
        <taxon>Embryophyta</taxon>
        <taxon>Tracheophyta</taxon>
        <taxon>Spermatophyta</taxon>
        <taxon>Magnoliopsida</taxon>
        <taxon>eudicotyledons</taxon>
        <taxon>Gunneridae</taxon>
        <taxon>Pentapetalae</taxon>
        <taxon>asterids</taxon>
        <taxon>lamiids</taxon>
        <taxon>Lamiales</taxon>
        <taxon>Lamiaceae</taxon>
        <taxon>Nepetoideae</taxon>
        <taxon>Elsholtzieae</taxon>
        <taxon>Perilla</taxon>
    </lineage>
</organism>
<dbReference type="PANTHER" id="PTHR37710">
    <property type="entry name" value="TRANSMEMBRANE PROTEIN"/>
    <property type="match status" value="1"/>
</dbReference>
<dbReference type="PANTHER" id="PTHR37710:SF1">
    <property type="entry name" value="TRANSMEMBRANE PROTEIN"/>
    <property type="match status" value="1"/>
</dbReference>
<proteinExistence type="predicted"/>
<protein>
    <submittedName>
        <fullName evidence="2">Uncharacterized protein</fullName>
    </submittedName>
</protein>
<evidence type="ECO:0000256" key="1">
    <source>
        <dbReference type="SAM" id="MobiDB-lite"/>
    </source>
</evidence>
<name>A0AAD4IX85_PERFH</name>
<feature type="region of interest" description="Disordered" evidence="1">
    <location>
        <begin position="18"/>
        <end position="37"/>
    </location>
</feature>
<comment type="caution">
    <text evidence="2">The sequence shown here is derived from an EMBL/GenBank/DDBJ whole genome shotgun (WGS) entry which is preliminary data.</text>
</comment>
<evidence type="ECO:0000313" key="3">
    <source>
        <dbReference type="Proteomes" id="UP001190926"/>
    </source>
</evidence>
<keyword evidence="3" id="KW-1185">Reference proteome</keyword>
<reference evidence="2 3" key="1">
    <citation type="journal article" date="2021" name="Nat. Commun.">
        <title>Incipient diploidization of the medicinal plant Perilla within 10,000 years.</title>
        <authorList>
            <person name="Zhang Y."/>
            <person name="Shen Q."/>
            <person name="Leng L."/>
            <person name="Zhang D."/>
            <person name="Chen S."/>
            <person name="Shi Y."/>
            <person name="Ning Z."/>
            <person name="Chen S."/>
        </authorList>
    </citation>
    <scope>NUCLEOTIDE SEQUENCE [LARGE SCALE GENOMIC DNA]</scope>
    <source>
        <strain evidence="3">cv. PC099</strain>
    </source>
</reference>
<feature type="region of interest" description="Disordered" evidence="1">
    <location>
        <begin position="264"/>
        <end position="293"/>
    </location>
</feature>
<feature type="compositionally biased region" description="Basic residues" evidence="1">
    <location>
        <begin position="26"/>
        <end position="37"/>
    </location>
</feature>
<dbReference type="EMBL" id="SDAM02001008">
    <property type="protein sequence ID" value="KAH6823175.1"/>
    <property type="molecule type" value="Genomic_DNA"/>
</dbReference>
<sequence length="293" mass="33123">MLFLNFIWSLPAKILNSSTNSEPRGGRRKSTRRRRRPLHTCGASCLAIARKACTRAQDLDGPLGSTTKTCITYFNSFCPLAHTAVHRCLALLLIVDDHILSLETRIEGIFPRSSCLFDAVDELARRAEALPDNVDHMATKLPNMIRHYFPLLGWVAGCLIWIRSKNTHEKEITIDVNCSNGAGAAEQTKLVQFEKPYSYADAARNVNQGETVMQKSVQFEEKKVANEVIHLSVKRLHSWKSRIKALEEPLSAVCKHIPRLRLLSRRQPSVQPPTRRLHVQGNTREGEEGRRRG</sequence>
<dbReference type="Proteomes" id="UP001190926">
    <property type="component" value="Unassembled WGS sequence"/>
</dbReference>
<accession>A0AAD4IX85</accession>
<gene>
    <name evidence="2" type="ORF">C2S53_014685</name>
</gene>
<dbReference type="AlphaFoldDB" id="A0AAD4IX85"/>
<evidence type="ECO:0000313" key="2">
    <source>
        <dbReference type="EMBL" id="KAH6823175.1"/>
    </source>
</evidence>
<feature type="compositionally biased region" description="Basic and acidic residues" evidence="1">
    <location>
        <begin position="284"/>
        <end position="293"/>
    </location>
</feature>